<evidence type="ECO:0000313" key="11">
    <source>
        <dbReference type="EMBL" id="KFM74432.1"/>
    </source>
</evidence>
<dbReference type="SMART" id="SM01057">
    <property type="entry name" value="Carb_anhydrase"/>
    <property type="match status" value="1"/>
</dbReference>
<dbReference type="AlphaFoldDB" id="A0A087UAP3"/>
<dbReference type="STRING" id="407821.A0A087UAP3"/>
<comment type="function">
    <text evidence="1 9">Reversible hydration of carbon dioxide.</text>
</comment>
<dbReference type="GO" id="GO:0008270">
    <property type="term" value="F:zinc ion binding"/>
    <property type="evidence" value="ECO:0007669"/>
    <property type="project" value="UniProtKB-UniRule"/>
</dbReference>
<evidence type="ECO:0000256" key="6">
    <source>
        <dbReference type="ARBA" id="ARBA00023180"/>
    </source>
</evidence>
<dbReference type="PROSITE" id="PS00162">
    <property type="entry name" value="ALPHA_CA_1"/>
    <property type="match status" value="1"/>
</dbReference>
<dbReference type="SUPFAM" id="SSF51069">
    <property type="entry name" value="Carbonic anhydrase"/>
    <property type="match status" value="1"/>
</dbReference>
<comment type="cofactor">
    <cofactor evidence="9">
        <name>Zn(2+)</name>
        <dbReference type="ChEBI" id="CHEBI:29105"/>
    </cofactor>
</comment>
<evidence type="ECO:0000256" key="8">
    <source>
        <dbReference type="ARBA" id="ARBA00048348"/>
    </source>
</evidence>
<proteinExistence type="inferred from homology"/>
<keyword evidence="4 9" id="KW-0479">Metal-binding</keyword>
<evidence type="ECO:0000256" key="3">
    <source>
        <dbReference type="ARBA" id="ARBA00012925"/>
    </source>
</evidence>
<evidence type="ECO:0000256" key="9">
    <source>
        <dbReference type="RuleBase" id="RU367011"/>
    </source>
</evidence>
<keyword evidence="7 9" id="KW-0456">Lyase</keyword>
<dbReference type="EC" id="4.2.1.1" evidence="3 9"/>
<reference evidence="11 12" key="1">
    <citation type="submission" date="2013-11" db="EMBL/GenBank/DDBJ databases">
        <title>Genome sequencing of Stegodyphus mimosarum.</title>
        <authorList>
            <person name="Bechsgaard J."/>
        </authorList>
    </citation>
    <scope>NUCLEOTIDE SEQUENCE [LARGE SCALE GENOMIC DNA]</scope>
</reference>
<dbReference type="OrthoDB" id="429145at2759"/>
<evidence type="ECO:0000313" key="12">
    <source>
        <dbReference type="Proteomes" id="UP000054359"/>
    </source>
</evidence>
<dbReference type="Proteomes" id="UP000054359">
    <property type="component" value="Unassembled WGS sequence"/>
</dbReference>
<organism evidence="11 12">
    <name type="scientific">Stegodyphus mimosarum</name>
    <name type="common">African social velvet spider</name>
    <dbReference type="NCBI Taxonomy" id="407821"/>
    <lineage>
        <taxon>Eukaryota</taxon>
        <taxon>Metazoa</taxon>
        <taxon>Ecdysozoa</taxon>
        <taxon>Arthropoda</taxon>
        <taxon>Chelicerata</taxon>
        <taxon>Arachnida</taxon>
        <taxon>Araneae</taxon>
        <taxon>Araneomorphae</taxon>
        <taxon>Entelegynae</taxon>
        <taxon>Eresoidea</taxon>
        <taxon>Eresidae</taxon>
        <taxon>Stegodyphus</taxon>
    </lineage>
</organism>
<dbReference type="InterPro" id="IPR023561">
    <property type="entry name" value="Carbonic_anhydrase_a-class"/>
</dbReference>
<dbReference type="GO" id="GO:0004089">
    <property type="term" value="F:carbonate dehydratase activity"/>
    <property type="evidence" value="ECO:0007669"/>
    <property type="project" value="UniProtKB-UniRule"/>
</dbReference>
<keyword evidence="6" id="KW-0325">Glycoprotein</keyword>
<evidence type="ECO:0000259" key="10">
    <source>
        <dbReference type="PROSITE" id="PS51144"/>
    </source>
</evidence>
<accession>A0A087UAP3</accession>
<dbReference type="EMBL" id="KK119032">
    <property type="protein sequence ID" value="KFM74432.1"/>
    <property type="molecule type" value="Genomic_DNA"/>
</dbReference>
<dbReference type="PANTHER" id="PTHR18952">
    <property type="entry name" value="CARBONIC ANHYDRASE"/>
    <property type="match status" value="1"/>
</dbReference>
<protein>
    <recommendedName>
        <fullName evidence="3 9">Carbonic anhydrase</fullName>
        <ecNumber evidence="3 9">4.2.1.1</ecNumber>
    </recommendedName>
</protein>
<dbReference type="Gene3D" id="3.10.200.10">
    <property type="entry name" value="Alpha carbonic anhydrase"/>
    <property type="match status" value="1"/>
</dbReference>
<dbReference type="FunFam" id="3.10.200.10:FF:000003">
    <property type="entry name" value="Carbonic anhydrase 12"/>
    <property type="match status" value="1"/>
</dbReference>
<feature type="chain" id="PRO_5025094242" description="Carbonic anhydrase" evidence="9">
    <location>
        <begin position="20"/>
        <end position="318"/>
    </location>
</feature>
<evidence type="ECO:0000256" key="4">
    <source>
        <dbReference type="ARBA" id="ARBA00022723"/>
    </source>
</evidence>
<dbReference type="InterPro" id="IPR001148">
    <property type="entry name" value="CA_dom"/>
</dbReference>
<keyword evidence="5 9" id="KW-0862">Zinc</keyword>
<keyword evidence="9" id="KW-0732">Signal</keyword>
<gene>
    <name evidence="11" type="ORF">X975_12748</name>
</gene>
<comment type="catalytic activity">
    <reaction evidence="8 9">
        <text>hydrogencarbonate + H(+) = CO2 + H2O</text>
        <dbReference type="Rhea" id="RHEA:10748"/>
        <dbReference type="ChEBI" id="CHEBI:15377"/>
        <dbReference type="ChEBI" id="CHEBI:15378"/>
        <dbReference type="ChEBI" id="CHEBI:16526"/>
        <dbReference type="ChEBI" id="CHEBI:17544"/>
        <dbReference type="EC" id="4.2.1.1"/>
    </reaction>
</comment>
<dbReference type="OMA" id="PLEMQMM"/>
<dbReference type="InterPro" id="IPR036398">
    <property type="entry name" value="CA_dom_sf"/>
</dbReference>
<evidence type="ECO:0000256" key="2">
    <source>
        <dbReference type="ARBA" id="ARBA00010718"/>
    </source>
</evidence>
<keyword evidence="12" id="KW-1185">Reference proteome</keyword>
<dbReference type="Pfam" id="PF00194">
    <property type="entry name" value="Carb_anhydrase"/>
    <property type="match status" value="1"/>
</dbReference>
<dbReference type="PROSITE" id="PS51144">
    <property type="entry name" value="ALPHA_CA_2"/>
    <property type="match status" value="1"/>
</dbReference>
<comment type="similarity">
    <text evidence="2 9">Belongs to the alpha-carbonic anhydrase family.</text>
</comment>
<dbReference type="CDD" id="cd00326">
    <property type="entry name" value="alpha_CA"/>
    <property type="match status" value="1"/>
</dbReference>
<evidence type="ECO:0000256" key="7">
    <source>
        <dbReference type="ARBA" id="ARBA00023239"/>
    </source>
</evidence>
<dbReference type="PANTHER" id="PTHR18952:SF265">
    <property type="entry name" value="CARBONIC ANHYDRASE"/>
    <property type="match status" value="1"/>
</dbReference>
<feature type="non-terminal residue" evidence="11">
    <location>
        <position position="318"/>
    </location>
</feature>
<dbReference type="InterPro" id="IPR018338">
    <property type="entry name" value="Carbonic_anhydrase_a-class_CS"/>
</dbReference>
<feature type="signal peptide" evidence="9">
    <location>
        <begin position="1"/>
        <end position="19"/>
    </location>
</feature>
<evidence type="ECO:0000256" key="1">
    <source>
        <dbReference type="ARBA" id="ARBA00002904"/>
    </source>
</evidence>
<sequence>MLRTALFSFLLFLPLASHGFHLHEIVRRDAKDHHSWSYEGLSGPEHWSTAFKKCGGSRQSPINIVTNEALYNENLDEFEFDNYEDSLQEAKIENNGHTIQISPGHNEVARFIDGGGLDSRYRFLQVHFHWGSDSKKGSEHTVDGQRFPLEMHLVHINTKYKTKEEAVHERDGIAVLGILFKVSEEDNPALVPIIDKLNEVRKKGAKAKLDDFNLESLLPEERMPYYRYEGSLTTPPCYEIVTWTVFRHHVPISEKQLQQFRNIKEGDGNEEDENLVDNFRPVQELHGRTVQISGDESSTGAIEIPSMMMVLSAISFFL</sequence>
<feature type="domain" description="Alpha-carbonic anhydrase" evidence="10">
    <location>
        <begin position="34"/>
        <end position="294"/>
    </location>
</feature>
<name>A0A087UAP3_STEMI</name>
<evidence type="ECO:0000256" key="5">
    <source>
        <dbReference type="ARBA" id="ARBA00022833"/>
    </source>
</evidence>